<organism evidence="1 2">
    <name type="scientific">bacterium (Candidatus Blackallbacteria) CG17_big_fil_post_rev_8_21_14_2_50_48_46</name>
    <dbReference type="NCBI Taxonomy" id="2014261"/>
    <lineage>
        <taxon>Bacteria</taxon>
        <taxon>Candidatus Blackallbacteria</taxon>
    </lineage>
</organism>
<evidence type="ECO:0000313" key="2">
    <source>
        <dbReference type="Proteomes" id="UP000231019"/>
    </source>
</evidence>
<dbReference type="Proteomes" id="UP000231019">
    <property type="component" value="Unassembled WGS sequence"/>
</dbReference>
<dbReference type="AlphaFoldDB" id="A0A2M7G6F8"/>
<accession>A0A2M7G6F8</accession>
<reference evidence="1 2" key="1">
    <citation type="submission" date="2017-09" db="EMBL/GenBank/DDBJ databases">
        <title>Depth-based differentiation of microbial function through sediment-hosted aquifers and enrichment of novel symbionts in the deep terrestrial subsurface.</title>
        <authorList>
            <person name="Probst A.J."/>
            <person name="Ladd B."/>
            <person name="Jarett J.K."/>
            <person name="Geller-Mcgrath D.E."/>
            <person name="Sieber C.M."/>
            <person name="Emerson J.B."/>
            <person name="Anantharaman K."/>
            <person name="Thomas B.C."/>
            <person name="Malmstrom R."/>
            <person name="Stieglmeier M."/>
            <person name="Klingl A."/>
            <person name="Woyke T."/>
            <person name="Ryan C.M."/>
            <person name="Banfield J.F."/>
        </authorList>
    </citation>
    <scope>NUCLEOTIDE SEQUENCE [LARGE SCALE GENOMIC DNA]</scope>
    <source>
        <strain evidence="1">CG17_big_fil_post_rev_8_21_14_2_50_48_46</strain>
    </source>
</reference>
<proteinExistence type="predicted"/>
<name>A0A2M7G6F8_9BACT</name>
<protein>
    <submittedName>
        <fullName evidence="1">Uncharacterized protein</fullName>
    </submittedName>
</protein>
<sequence>MHECEQMISTRQDLNLPLHRLAQQLGVHPDLLMICAQKIAQTTCFSERAWLRLLRESMLSGYGSAEEWRKLKQLELLHVLSQNKGLSESEAKTLQKLLKSLTENLKRSVA</sequence>
<evidence type="ECO:0000313" key="1">
    <source>
        <dbReference type="EMBL" id="PIW17592.1"/>
    </source>
</evidence>
<comment type="caution">
    <text evidence="1">The sequence shown here is derived from an EMBL/GenBank/DDBJ whole genome shotgun (WGS) entry which is preliminary data.</text>
</comment>
<gene>
    <name evidence="1" type="ORF">COW36_08845</name>
</gene>
<dbReference type="EMBL" id="PFFQ01000023">
    <property type="protein sequence ID" value="PIW17592.1"/>
    <property type="molecule type" value="Genomic_DNA"/>
</dbReference>